<accession>A0A9Q9CH59</accession>
<dbReference type="RefSeq" id="WP_195985082.1">
    <property type="nucleotide sequence ID" value="NZ_CP071249.1"/>
</dbReference>
<dbReference type="Proteomes" id="UP001058016">
    <property type="component" value="Chromosome"/>
</dbReference>
<sequence length="174" mass="20381">MAIVNRMSLRTEVVYSDDMKHRYIIRKEWDKNKPKATIIMINPSSANEVEIDHTTMNVINNLNRLEYGAVDITNLFSLICPKISYRKSIGELVEEENDVYIEKSCLKSDIVIIAWGSIGEGSKKITGRQEELLEKLKPFRNKMYVICDPYRSIPMHPLCPRIKNQWRLVKMYKE</sequence>
<dbReference type="Proteomes" id="UP001058072">
    <property type="component" value="Chromosome"/>
</dbReference>
<evidence type="ECO:0000313" key="2">
    <source>
        <dbReference type="EMBL" id="UUF08869.1"/>
    </source>
</evidence>
<evidence type="ECO:0000313" key="1">
    <source>
        <dbReference type="EMBL" id="UUF05661.1"/>
    </source>
</evidence>
<dbReference type="Pfam" id="PF07799">
    <property type="entry name" value="DUF1643"/>
    <property type="match status" value="1"/>
</dbReference>
<dbReference type="InterPro" id="IPR012441">
    <property type="entry name" value="DUF1643"/>
</dbReference>
<dbReference type="AlphaFoldDB" id="A0A9Q9CH59"/>
<evidence type="ECO:0000313" key="3">
    <source>
        <dbReference type="Proteomes" id="UP001058016"/>
    </source>
</evidence>
<reference evidence="2 3" key="1">
    <citation type="submission" date="2021-03" db="EMBL/GenBank/DDBJ databases">
        <title>Comparative Genomics and Metabolomics in the genus Turicibacter.</title>
        <authorList>
            <person name="Maki J."/>
            <person name="Looft T."/>
        </authorList>
    </citation>
    <scope>NUCLEOTIDE SEQUENCE</scope>
    <source>
        <strain evidence="2">ISU324</strain>
        <strain evidence="1 3">MMM721</strain>
    </source>
</reference>
<gene>
    <name evidence="1" type="ORF">J0J69_11470</name>
    <name evidence="2" type="ORF">J0J70_02345</name>
</gene>
<name>A0A9Q9CH59_9FIRM</name>
<evidence type="ECO:0000313" key="4">
    <source>
        <dbReference type="Proteomes" id="UP001058072"/>
    </source>
</evidence>
<dbReference type="EMBL" id="CP071249">
    <property type="protein sequence ID" value="UUF05661.1"/>
    <property type="molecule type" value="Genomic_DNA"/>
</dbReference>
<protein>
    <submittedName>
        <fullName evidence="2">DUF1643 domain-containing protein</fullName>
    </submittedName>
</protein>
<keyword evidence="3" id="KW-1185">Reference proteome</keyword>
<dbReference type="EMBL" id="CP071250">
    <property type="protein sequence ID" value="UUF08869.1"/>
    <property type="molecule type" value="Genomic_DNA"/>
</dbReference>
<proteinExistence type="predicted"/>
<organism evidence="2 4">
    <name type="scientific">Turicibacter bilis</name>
    <dbReference type="NCBI Taxonomy" id="2735723"/>
    <lineage>
        <taxon>Bacteria</taxon>
        <taxon>Bacillati</taxon>
        <taxon>Bacillota</taxon>
        <taxon>Erysipelotrichia</taxon>
        <taxon>Erysipelotrichales</taxon>
        <taxon>Turicibacteraceae</taxon>
        <taxon>Turicibacter</taxon>
    </lineage>
</organism>